<protein>
    <submittedName>
        <fullName evidence="2">Uncharacterized protein</fullName>
    </submittedName>
</protein>
<feature type="compositionally biased region" description="Low complexity" evidence="1">
    <location>
        <begin position="227"/>
        <end position="241"/>
    </location>
</feature>
<name>A0AAW1U727_9CUCU</name>
<dbReference type="EMBL" id="JARQZJ010000047">
    <property type="protein sequence ID" value="KAK9878378.1"/>
    <property type="molecule type" value="Genomic_DNA"/>
</dbReference>
<feature type="region of interest" description="Disordered" evidence="1">
    <location>
        <begin position="614"/>
        <end position="645"/>
    </location>
</feature>
<dbReference type="PANTHER" id="PTHR41156:SF1">
    <property type="entry name" value="ZASP-LIKE MOTIF DOMAIN-CONTAINING PROTEIN"/>
    <property type="match status" value="1"/>
</dbReference>
<feature type="compositionally biased region" description="Basic and acidic residues" evidence="1">
    <location>
        <begin position="203"/>
        <end position="219"/>
    </location>
</feature>
<comment type="caution">
    <text evidence="2">The sequence shown here is derived from an EMBL/GenBank/DDBJ whole genome shotgun (WGS) entry which is preliminary data.</text>
</comment>
<organism evidence="2 3">
    <name type="scientific">Henosepilachna vigintioctopunctata</name>
    <dbReference type="NCBI Taxonomy" id="420089"/>
    <lineage>
        <taxon>Eukaryota</taxon>
        <taxon>Metazoa</taxon>
        <taxon>Ecdysozoa</taxon>
        <taxon>Arthropoda</taxon>
        <taxon>Hexapoda</taxon>
        <taxon>Insecta</taxon>
        <taxon>Pterygota</taxon>
        <taxon>Neoptera</taxon>
        <taxon>Endopterygota</taxon>
        <taxon>Coleoptera</taxon>
        <taxon>Polyphaga</taxon>
        <taxon>Cucujiformia</taxon>
        <taxon>Coccinelloidea</taxon>
        <taxon>Coccinellidae</taxon>
        <taxon>Epilachninae</taxon>
        <taxon>Epilachnini</taxon>
        <taxon>Henosepilachna</taxon>
    </lineage>
</organism>
<evidence type="ECO:0000313" key="2">
    <source>
        <dbReference type="EMBL" id="KAK9878378.1"/>
    </source>
</evidence>
<feature type="region of interest" description="Disordered" evidence="1">
    <location>
        <begin position="160"/>
        <end position="253"/>
    </location>
</feature>
<feature type="compositionally biased region" description="Polar residues" evidence="1">
    <location>
        <begin position="192"/>
        <end position="202"/>
    </location>
</feature>
<accession>A0AAW1U727</accession>
<reference evidence="2 3" key="1">
    <citation type="submission" date="2023-03" db="EMBL/GenBank/DDBJ databases">
        <title>Genome insight into feeding habits of ladybird beetles.</title>
        <authorList>
            <person name="Li H.-S."/>
            <person name="Huang Y.-H."/>
            <person name="Pang H."/>
        </authorList>
    </citation>
    <scope>NUCLEOTIDE SEQUENCE [LARGE SCALE GENOMIC DNA]</scope>
    <source>
        <strain evidence="2">SYSU_2023b</strain>
        <tissue evidence="2">Whole body</tissue>
    </source>
</reference>
<dbReference type="PANTHER" id="PTHR41156">
    <property type="entry name" value="AGAP006184-PA"/>
    <property type="match status" value="1"/>
</dbReference>
<dbReference type="AlphaFoldDB" id="A0AAW1U727"/>
<evidence type="ECO:0000256" key="1">
    <source>
        <dbReference type="SAM" id="MobiDB-lite"/>
    </source>
</evidence>
<proteinExistence type="predicted"/>
<evidence type="ECO:0000313" key="3">
    <source>
        <dbReference type="Proteomes" id="UP001431783"/>
    </source>
</evidence>
<keyword evidence="3" id="KW-1185">Reference proteome</keyword>
<dbReference type="Proteomes" id="UP001431783">
    <property type="component" value="Unassembled WGS sequence"/>
</dbReference>
<sequence length="707" mass="80499">MSKIERKEYQETKILKTVSPVKSHSSQNLSQFDSNLDYLLDDLQNSVSRPGSSLAVNNDQDNLRSLNGYGSNRTNSLNRVLRVNAANPTTEYTNDDAYSYTSPDGRKHIEGYKKESYSYRTTGGGNDIRPEKVRVQNSINQLDSLLDDLKEAKRAPIIEKDSYHLGDPSNVQRNEKISSSSVVKRELHYGDTPQNGRSSSLNRRIEKENVVTRDNEYRTNEGVYGHPRSSSPPSRSSTMSRQMKVKNVRSSPIEVVETSCPEINPEILEHLDPALRPPENTKVTTTIKTYTYEIPGTLDYRNTSDNSVNTKKYVYSPNESHSTPSKSFVYEKVENIENKKVTRSPDVSYETSVYKESNENYKPYKKPNPPGYNDNITEITTTRNYQPGYPRSDNETYIYNETVTTKNVGGGYRSPPPQKKTYIVEEMIDERNYIDDYPSRDPPPQKTYIVEKTTNERNFTNEYPVRDPPRKETYIYKETHNTVNKNYPEEPTDYIDRDTTRVSVKETTTNRSTEPIYRNGFQPPPPPQQPLNIKYKYITTSSTTNNYKTGYPPDDEGELLLPRPFPTEERIDGPPKKLDELMNTIGREPPNSPLNAGFQQHERELMNERKAKALKQQATEVDDLQKTEPPSRTKNVNGPPVYYPPGHEMFAKKEEGAAAWRAQGAYAREAGKYEYEAESKSKSKSSSGAAVVPVCLPLCCGLPCTII</sequence>
<feature type="compositionally biased region" description="Polar residues" evidence="1">
    <location>
        <begin position="169"/>
        <end position="182"/>
    </location>
</feature>
<gene>
    <name evidence="2" type="ORF">WA026_021685</name>
</gene>